<evidence type="ECO:0000259" key="7">
    <source>
        <dbReference type="Pfam" id="PF01494"/>
    </source>
</evidence>
<keyword evidence="4" id="KW-0274">FAD</keyword>
<feature type="domain" description="Phenol hydroxylase-like C-terminal dimerisation" evidence="8">
    <location>
        <begin position="452"/>
        <end position="661"/>
    </location>
</feature>
<protein>
    <submittedName>
        <fullName evidence="9">Phenol 2-monooxygenase 1</fullName>
    </submittedName>
</protein>
<accession>A0ABR1Q648</accession>
<evidence type="ECO:0000313" key="10">
    <source>
        <dbReference type="Proteomes" id="UP001391051"/>
    </source>
</evidence>
<dbReference type="InterPro" id="IPR036249">
    <property type="entry name" value="Thioredoxin-like_sf"/>
</dbReference>
<feature type="region of interest" description="Disordered" evidence="6">
    <location>
        <begin position="1"/>
        <end position="36"/>
    </location>
</feature>
<dbReference type="PANTHER" id="PTHR43004">
    <property type="entry name" value="TRK SYSTEM POTASSIUM UPTAKE PROTEIN"/>
    <property type="match status" value="1"/>
</dbReference>
<dbReference type="InterPro" id="IPR012941">
    <property type="entry name" value="Phe_hydrox_C_dim_dom"/>
</dbReference>
<evidence type="ECO:0000256" key="6">
    <source>
        <dbReference type="SAM" id="MobiDB-lite"/>
    </source>
</evidence>
<keyword evidence="5" id="KW-0560">Oxidoreductase</keyword>
<sequence>MIETQPAKRPSSPYYDIGKSPTTLVRPSGRNTDRMKLTPLASHRRSRPGGLDVGYLLSKMGILYQAHRQQSRADPHGARGRYPAEVAGPAPQHGSEVGHHGAQACAGLRGCILGSPKNGNGLVRTGTWASCPSFIDARYPFTTLLHQGLIERVFIADLAKSGNKVQGPWTITGFKTDEKANPEYPVEVQLKHIDGTFEETVHAKYLFSGEGARSFVRDELKIGIKHKDPISNVWGVMDGVVRTDFPDIKMKCTIHSEHGSIMVIPREDNMVRLYIQIASSTDPDFHPRKTATEAEVQATAKKILRPYFIEWERVEWYSVYPIGQGISERYTLDQRVFLGGDACHTHSPKAGQGMNTAFLDALNLAWKIHAVEAGFADRELLKTYEPERKEVAENLLDFDNRYAKLFSTRPSADTVQAASEQKPALQTGGADDDNDFIRTFKESCEFTSGYGVAYSPNSLNWSPDHTAQSPLIHPKGTNLRTGRLMINADVTRVVDANVVHLEQEIPLNGAFRLYVFGGHPVRNRQALADFASHLAKPDSFFGSHLRADIDQVSHHDSLNPHSRFFSICTVLAARRSEIEISRDVPGVLARYRDLVYADDLWSRRVPDARAAAHAKLGLDEDKGGIVVVRPDGYVGVVVSLVEGAGTVGALNEYFAAFTANKKLGSSEARSQL</sequence>
<dbReference type="InterPro" id="IPR050641">
    <property type="entry name" value="RIFMO-like"/>
</dbReference>
<dbReference type="Gene3D" id="3.30.9.10">
    <property type="entry name" value="D-Amino Acid Oxidase, subunit A, domain 2"/>
    <property type="match status" value="1"/>
</dbReference>
<reference evidence="9 10" key="1">
    <citation type="submission" date="2023-01" db="EMBL/GenBank/DDBJ databases">
        <title>Analysis of 21 Apiospora genomes using comparative genomics revels a genus with tremendous synthesis potential of carbohydrate active enzymes and secondary metabolites.</title>
        <authorList>
            <person name="Sorensen T."/>
        </authorList>
    </citation>
    <scope>NUCLEOTIDE SEQUENCE [LARGE SCALE GENOMIC DNA]</scope>
    <source>
        <strain evidence="9 10">CBS 24483</strain>
    </source>
</reference>
<name>A0ABR1Q648_9PEZI</name>
<dbReference type="SUPFAM" id="SSF51905">
    <property type="entry name" value="FAD/NAD(P)-binding domain"/>
    <property type="match status" value="1"/>
</dbReference>
<dbReference type="Proteomes" id="UP001391051">
    <property type="component" value="Unassembled WGS sequence"/>
</dbReference>
<dbReference type="Gene3D" id="3.40.30.20">
    <property type="match status" value="1"/>
</dbReference>
<evidence type="ECO:0000313" key="9">
    <source>
        <dbReference type="EMBL" id="KAK7948019.1"/>
    </source>
</evidence>
<comment type="caution">
    <text evidence="9">The sequence shown here is derived from an EMBL/GenBank/DDBJ whole genome shotgun (WGS) entry which is preliminary data.</text>
</comment>
<dbReference type="SUPFAM" id="SSF52833">
    <property type="entry name" value="Thioredoxin-like"/>
    <property type="match status" value="1"/>
</dbReference>
<gene>
    <name evidence="9" type="ORF">PG986_008905</name>
</gene>
<evidence type="ECO:0000256" key="3">
    <source>
        <dbReference type="ARBA" id="ARBA00022630"/>
    </source>
</evidence>
<keyword evidence="3" id="KW-0285">Flavoprotein</keyword>
<dbReference type="GeneID" id="92078189"/>
<evidence type="ECO:0000256" key="4">
    <source>
        <dbReference type="ARBA" id="ARBA00022827"/>
    </source>
</evidence>
<dbReference type="EMBL" id="JAQQWE010000006">
    <property type="protein sequence ID" value="KAK7948019.1"/>
    <property type="molecule type" value="Genomic_DNA"/>
</dbReference>
<evidence type="ECO:0000256" key="5">
    <source>
        <dbReference type="ARBA" id="ARBA00023002"/>
    </source>
</evidence>
<dbReference type="RefSeq" id="XP_066697525.1">
    <property type="nucleotide sequence ID" value="XM_066845127.1"/>
</dbReference>
<dbReference type="Pfam" id="PF07976">
    <property type="entry name" value="Phe_hydrox_dim"/>
    <property type="match status" value="1"/>
</dbReference>
<dbReference type="CDD" id="cd02979">
    <property type="entry name" value="PHOX_C"/>
    <property type="match status" value="1"/>
</dbReference>
<feature type="domain" description="FAD-binding" evidence="7">
    <location>
        <begin position="116"/>
        <end position="398"/>
    </location>
</feature>
<evidence type="ECO:0000256" key="2">
    <source>
        <dbReference type="ARBA" id="ARBA00007801"/>
    </source>
</evidence>
<comment type="similarity">
    <text evidence="2">Belongs to the PheA/TfdB FAD monooxygenase family.</text>
</comment>
<proteinExistence type="inferred from homology"/>
<evidence type="ECO:0000256" key="1">
    <source>
        <dbReference type="ARBA" id="ARBA00005179"/>
    </source>
</evidence>
<keyword evidence="10" id="KW-1185">Reference proteome</keyword>
<dbReference type="Pfam" id="PF01494">
    <property type="entry name" value="FAD_binding_3"/>
    <property type="match status" value="1"/>
</dbReference>
<evidence type="ECO:0000259" key="8">
    <source>
        <dbReference type="Pfam" id="PF07976"/>
    </source>
</evidence>
<dbReference type="InterPro" id="IPR002938">
    <property type="entry name" value="FAD-bd"/>
</dbReference>
<dbReference type="PRINTS" id="PR00420">
    <property type="entry name" value="RNGMNOXGNASE"/>
</dbReference>
<dbReference type="Gene3D" id="3.50.50.60">
    <property type="entry name" value="FAD/NAD(P)-binding domain"/>
    <property type="match status" value="1"/>
</dbReference>
<dbReference type="InterPro" id="IPR036188">
    <property type="entry name" value="FAD/NAD-bd_sf"/>
</dbReference>
<organism evidence="9 10">
    <name type="scientific">Apiospora aurea</name>
    <dbReference type="NCBI Taxonomy" id="335848"/>
    <lineage>
        <taxon>Eukaryota</taxon>
        <taxon>Fungi</taxon>
        <taxon>Dikarya</taxon>
        <taxon>Ascomycota</taxon>
        <taxon>Pezizomycotina</taxon>
        <taxon>Sordariomycetes</taxon>
        <taxon>Xylariomycetidae</taxon>
        <taxon>Amphisphaeriales</taxon>
        <taxon>Apiosporaceae</taxon>
        <taxon>Apiospora</taxon>
    </lineage>
</organism>
<dbReference type="PANTHER" id="PTHR43004:SF7">
    <property type="entry name" value="P-HYDROXYBENZOATE-M-HYDROXYLASE"/>
    <property type="match status" value="1"/>
</dbReference>
<dbReference type="SUPFAM" id="SSF54373">
    <property type="entry name" value="FAD-linked reductases, C-terminal domain"/>
    <property type="match status" value="1"/>
</dbReference>
<dbReference type="InterPro" id="IPR038220">
    <property type="entry name" value="PHOX_C_sf"/>
</dbReference>
<comment type="pathway">
    <text evidence="1">Secondary metabolite biosynthesis.</text>
</comment>